<dbReference type="InterPro" id="IPR008949">
    <property type="entry name" value="Isoprenoid_synthase_dom_sf"/>
</dbReference>
<comment type="caution">
    <text evidence="3">The sequence shown here is derived from an EMBL/GenBank/DDBJ whole genome shotgun (WGS) entry which is preliminary data.</text>
</comment>
<sequence length="237" mass="26932">LSYQNHDFKTKLQIARFTWFMIYIDDLGNDTPTALQDFQIGLLQGQVHENPVLHQFSNHLRDMYLYWEPLIANCIVCAALEFVNGCVLESRSEIQGMAVSSLAERWPYFLRAKTGVAAAYTLMIFPKSNNPDISKFIQAVADINVFIDLTNDVLSFYKEILAGEVANYIHNKSTTTGETVDATLECTAQEAISTYDRISSYLQGSARDAWKTFANGYIAFHVTQDRYRLRELDLGVE</sequence>
<evidence type="ECO:0000256" key="2">
    <source>
        <dbReference type="ARBA" id="ARBA00023239"/>
    </source>
</evidence>
<protein>
    <submittedName>
        <fullName evidence="3">Trichodiene synthase</fullName>
    </submittedName>
</protein>
<dbReference type="EMBL" id="JARKIE010000004">
    <property type="protein sequence ID" value="KAJ7708152.1"/>
    <property type="molecule type" value="Genomic_DNA"/>
</dbReference>
<dbReference type="SUPFAM" id="SSF48576">
    <property type="entry name" value="Terpenoid synthases"/>
    <property type="match status" value="1"/>
</dbReference>
<dbReference type="Proteomes" id="UP001221757">
    <property type="component" value="Unassembled WGS sequence"/>
</dbReference>
<dbReference type="Pfam" id="PF06330">
    <property type="entry name" value="TRI5"/>
    <property type="match status" value="1"/>
</dbReference>
<gene>
    <name evidence="3" type="ORF">B0H17DRAFT_917240</name>
</gene>
<name>A0AAD7GYK6_MYCRO</name>
<evidence type="ECO:0000313" key="4">
    <source>
        <dbReference type="Proteomes" id="UP001221757"/>
    </source>
</evidence>
<dbReference type="SFLD" id="SFLDS00005">
    <property type="entry name" value="Isoprenoid_Synthase_Type_I"/>
    <property type="match status" value="1"/>
</dbReference>
<dbReference type="AlphaFoldDB" id="A0AAD7GYK6"/>
<evidence type="ECO:0000256" key="1">
    <source>
        <dbReference type="ARBA" id="ARBA00007946"/>
    </source>
</evidence>
<evidence type="ECO:0000313" key="3">
    <source>
        <dbReference type="EMBL" id="KAJ7708152.1"/>
    </source>
</evidence>
<dbReference type="Gene3D" id="1.10.600.10">
    <property type="entry name" value="Farnesyl Diphosphate Synthase"/>
    <property type="match status" value="1"/>
</dbReference>
<dbReference type="InterPro" id="IPR024652">
    <property type="entry name" value="Trichodiene_synth"/>
</dbReference>
<dbReference type="SFLD" id="SFLDG01021">
    <property type="entry name" value="Trichodiene_Synthase_Like"/>
    <property type="match status" value="1"/>
</dbReference>
<keyword evidence="2" id="KW-0456">Lyase</keyword>
<organism evidence="3 4">
    <name type="scientific">Mycena rosella</name>
    <name type="common">Pink bonnet</name>
    <name type="synonym">Agaricus rosellus</name>
    <dbReference type="NCBI Taxonomy" id="1033263"/>
    <lineage>
        <taxon>Eukaryota</taxon>
        <taxon>Fungi</taxon>
        <taxon>Dikarya</taxon>
        <taxon>Basidiomycota</taxon>
        <taxon>Agaricomycotina</taxon>
        <taxon>Agaricomycetes</taxon>
        <taxon>Agaricomycetidae</taxon>
        <taxon>Agaricales</taxon>
        <taxon>Marasmiineae</taxon>
        <taxon>Mycenaceae</taxon>
        <taxon>Mycena</taxon>
    </lineage>
</organism>
<comment type="similarity">
    <text evidence="1">Belongs to the trichodiene synthase family.</text>
</comment>
<reference evidence="3" key="1">
    <citation type="submission" date="2023-03" db="EMBL/GenBank/DDBJ databases">
        <title>Massive genome expansion in bonnet fungi (Mycena s.s.) driven by repeated elements and novel gene families across ecological guilds.</title>
        <authorList>
            <consortium name="Lawrence Berkeley National Laboratory"/>
            <person name="Harder C.B."/>
            <person name="Miyauchi S."/>
            <person name="Viragh M."/>
            <person name="Kuo A."/>
            <person name="Thoen E."/>
            <person name="Andreopoulos B."/>
            <person name="Lu D."/>
            <person name="Skrede I."/>
            <person name="Drula E."/>
            <person name="Henrissat B."/>
            <person name="Morin E."/>
            <person name="Kohler A."/>
            <person name="Barry K."/>
            <person name="LaButti K."/>
            <person name="Morin E."/>
            <person name="Salamov A."/>
            <person name="Lipzen A."/>
            <person name="Mereny Z."/>
            <person name="Hegedus B."/>
            <person name="Baldrian P."/>
            <person name="Stursova M."/>
            <person name="Weitz H."/>
            <person name="Taylor A."/>
            <person name="Grigoriev I.V."/>
            <person name="Nagy L.G."/>
            <person name="Martin F."/>
            <person name="Kauserud H."/>
        </authorList>
    </citation>
    <scope>NUCLEOTIDE SEQUENCE</scope>
    <source>
        <strain evidence="3">CBHHK067</strain>
    </source>
</reference>
<feature type="non-terminal residue" evidence="3">
    <location>
        <position position="1"/>
    </location>
</feature>
<proteinExistence type="inferred from homology"/>
<accession>A0AAD7GYK6</accession>
<dbReference type="GO" id="GO:0016838">
    <property type="term" value="F:carbon-oxygen lyase activity, acting on phosphates"/>
    <property type="evidence" value="ECO:0007669"/>
    <property type="project" value="InterPro"/>
</dbReference>
<keyword evidence="4" id="KW-1185">Reference proteome</keyword>